<dbReference type="Gene3D" id="3.90.1750.20">
    <property type="entry name" value="Putative Large Serine Recombinase, Chain B, Domain 2"/>
    <property type="match status" value="1"/>
</dbReference>
<protein>
    <submittedName>
        <fullName evidence="8">Recombinase family protein</fullName>
    </submittedName>
</protein>
<dbReference type="OrthoDB" id="9791494at2"/>
<dbReference type="GeneID" id="78077266"/>
<accession>A0A178J645</accession>
<dbReference type="GO" id="GO:0015074">
    <property type="term" value="P:DNA integration"/>
    <property type="evidence" value="ECO:0007669"/>
    <property type="project" value="UniProtKB-KW"/>
</dbReference>
<keyword evidence="11" id="KW-1185">Reference proteome</keyword>
<dbReference type="InterPro" id="IPR050639">
    <property type="entry name" value="SSR_resolvase"/>
</dbReference>
<evidence type="ECO:0000313" key="8">
    <source>
        <dbReference type="EMBL" id="MDC5740249.1"/>
    </source>
</evidence>
<feature type="active site" description="O-(5'-phospho-DNA)-serine intermediate" evidence="4 5">
    <location>
        <position position="14"/>
    </location>
</feature>
<comment type="caution">
    <text evidence="9">The sequence shown here is derived from an EMBL/GenBank/DDBJ whole genome shotgun (WGS) entry which is preliminary data.</text>
</comment>
<dbReference type="EMBL" id="LUAX01000007">
    <property type="protein sequence ID" value="OAM97107.1"/>
    <property type="molecule type" value="Genomic_DNA"/>
</dbReference>
<dbReference type="Proteomes" id="UP000094761">
    <property type="component" value="Unassembled WGS sequence"/>
</dbReference>
<gene>
    <name evidence="9" type="ORF">AZ468_16250</name>
    <name evidence="8" type="ORF">OPW20_09215</name>
</gene>
<evidence type="ECO:0000259" key="7">
    <source>
        <dbReference type="SMART" id="SM00857"/>
    </source>
</evidence>
<dbReference type="InterPro" id="IPR025827">
    <property type="entry name" value="Zn_ribbon_recom_dom"/>
</dbReference>
<dbReference type="SMART" id="SM00857">
    <property type="entry name" value="Resolvase"/>
    <property type="match status" value="1"/>
</dbReference>
<organism evidence="9 10">
    <name type="scientific">Vibrio europaeus</name>
    <dbReference type="NCBI Taxonomy" id="300876"/>
    <lineage>
        <taxon>Bacteria</taxon>
        <taxon>Pseudomonadati</taxon>
        <taxon>Pseudomonadota</taxon>
        <taxon>Gammaproteobacteria</taxon>
        <taxon>Vibrionales</taxon>
        <taxon>Vibrionaceae</taxon>
        <taxon>Vibrio</taxon>
        <taxon>Vibrio oreintalis group</taxon>
    </lineage>
</organism>
<evidence type="ECO:0000313" key="9">
    <source>
        <dbReference type="EMBL" id="OAM97107.1"/>
    </source>
</evidence>
<dbReference type="SUPFAM" id="SSF53041">
    <property type="entry name" value="Resolvase-like"/>
    <property type="match status" value="1"/>
</dbReference>
<feature type="coiled-coil region" evidence="6">
    <location>
        <begin position="368"/>
        <end position="425"/>
    </location>
</feature>
<dbReference type="InterPro" id="IPR006119">
    <property type="entry name" value="Resolv_N"/>
</dbReference>
<dbReference type="RefSeq" id="WP_069668317.1">
    <property type="nucleotide sequence ID" value="NZ_JAPFIM010000015.1"/>
</dbReference>
<dbReference type="Proteomes" id="UP001150001">
    <property type="component" value="Unassembled WGS sequence"/>
</dbReference>
<evidence type="ECO:0000256" key="2">
    <source>
        <dbReference type="ARBA" id="ARBA00023125"/>
    </source>
</evidence>
<evidence type="ECO:0000256" key="1">
    <source>
        <dbReference type="ARBA" id="ARBA00022908"/>
    </source>
</evidence>
<evidence type="ECO:0000256" key="4">
    <source>
        <dbReference type="PIRSR" id="PIRSR606118-50"/>
    </source>
</evidence>
<feature type="domain" description="Resolvase/invertase-type recombinase catalytic" evidence="7">
    <location>
        <begin position="7"/>
        <end position="166"/>
    </location>
</feature>
<dbReference type="CDD" id="cd00338">
    <property type="entry name" value="Ser_Recombinase"/>
    <property type="match status" value="1"/>
</dbReference>
<keyword evidence="1" id="KW-0229">DNA integration</keyword>
<sequence length="622" mass="71391">MKNSPKIYNYARVSSVKQLKGVGLETQQQRSVLERLSHEHNLPIHTENYVDEGLSAYHGKHKEGALGGVLEKIDDGTISSGSILVVFSLDRLSRETVNIAMEQLLSIINKGVRVYTHIDDTLFDVHSRNITADLILSLLTMQRANEESRTKSIRIKAAAKQALKKWKDTGEPQGALGRAPLWIDQPTNSLNKNADGVKAAVELFLQGESTLKVKQYLDNNYPYYRTRKTQIKSAKTWDFSVLNQLWEKHSLYGEKRLSIDGLEYKLPNYYPALIDKATFKALQAIRKKKKGRASSKGNIHFLKGLLRCGECGASMVFVDKGGRRKSYVCSLSLKGEQQHARELFNAEMLELVVLSLCKDQYALKQTELTSNDGQRENLELEIEQEQQELDDLLKSYRTKARASILTLIEEKEDRLEYLKEKLEDDDSGIPDEFFELLRNEMYTDEIRLDFTHPKRKEFANIVSSIISEVKLFRTTEDSLFSKTGKVNCIRVRIRFKDGLMRELKAKPFAYVKANDRELLRISFEYVYDVPVKEVSRNPDLIPDLINELHNVDLLNKLYPSKGKHQWAKKLLEPIEVDSQVLDLMPLPSKIDRKSVLEFLKDPYKSGIKRRDICFNSKSKLPV</sequence>
<dbReference type="InterPro" id="IPR006118">
    <property type="entry name" value="Recombinase_CS"/>
</dbReference>
<keyword evidence="3" id="KW-0233">DNA recombination</keyword>
<dbReference type="InterPro" id="IPR036162">
    <property type="entry name" value="Resolvase-like_N_sf"/>
</dbReference>
<dbReference type="Pfam" id="PF00239">
    <property type="entry name" value="Resolvase"/>
    <property type="match status" value="1"/>
</dbReference>
<keyword evidence="6" id="KW-0175">Coiled coil</keyword>
<dbReference type="EMBL" id="JAPFIT010000012">
    <property type="protein sequence ID" value="MDC5740249.1"/>
    <property type="molecule type" value="Genomic_DNA"/>
</dbReference>
<dbReference type="GO" id="GO:0000150">
    <property type="term" value="F:DNA strand exchange activity"/>
    <property type="evidence" value="ECO:0007669"/>
    <property type="project" value="InterPro"/>
</dbReference>
<reference evidence="8" key="2">
    <citation type="submission" date="2022-11" db="EMBL/GenBank/DDBJ databases">
        <title>Role of the vibriolysin VemA secreted by the emergent pathogen Vibrio europaeus in the colonization of Manila clam mucus.</title>
        <authorList>
            <person name="Martinez C."/>
            <person name="Rodriguez S."/>
            <person name="Vences A."/>
            <person name="Barja J.L."/>
            <person name="Toranzo A.E."/>
            <person name="Dubert J."/>
        </authorList>
    </citation>
    <scope>NUCLEOTIDE SEQUENCE</scope>
    <source>
        <strain evidence="8">3454</strain>
    </source>
</reference>
<dbReference type="Pfam" id="PF07508">
    <property type="entry name" value="Recombinase"/>
    <property type="match status" value="1"/>
</dbReference>
<evidence type="ECO:0000313" key="11">
    <source>
        <dbReference type="Proteomes" id="UP001150001"/>
    </source>
</evidence>
<evidence type="ECO:0000313" key="10">
    <source>
        <dbReference type="Proteomes" id="UP000094761"/>
    </source>
</evidence>
<dbReference type="AlphaFoldDB" id="A0A178J645"/>
<dbReference type="InterPro" id="IPR011109">
    <property type="entry name" value="DNA_bind_recombinase_dom"/>
</dbReference>
<reference evidence="9 10" key="1">
    <citation type="submission" date="2016-03" db="EMBL/GenBank/DDBJ databases">
        <title>Draft genome sequence of the Vibrio tubiashii subs. europaeus.</title>
        <authorList>
            <person name="Spinard E."/>
            <person name="Dubert J."/>
            <person name="Nelson D.R."/>
            <person name="Barja J.L."/>
        </authorList>
    </citation>
    <scope>NUCLEOTIDE SEQUENCE [LARGE SCALE GENOMIC DNA]</scope>
    <source>
        <strain evidence="10">PP-638</strain>
        <strain evidence="9">PP2-638</strain>
    </source>
</reference>
<dbReference type="InterPro" id="IPR038109">
    <property type="entry name" value="DNA_bind_recomb_sf"/>
</dbReference>
<dbReference type="GO" id="GO:0003677">
    <property type="term" value="F:DNA binding"/>
    <property type="evidence" value="ECO:0007669"/>
    <property type="project" value="UniProtKB-KW"/>
</dbReference>
<evidence type="ECO:0000256" key="3">
    <source>
        <dbReference type="ARBA" id="ARBA00023172"/>
    </source>
</evidence>
<dbReference type="PANTHER" id="PTHR30461">
    <property type="entry name" value="DNA-INVERTASE FROM LAMBDOID PROPHAGE"/>
    <property type="match status" value="1"/>
</dbReference>
<dbReference type="PANTHER" id="PTHR30461:SF2">
    <property type="entry name" value="SERINE RECOMBINASE PINE-RELATED"/>
    <property type="match status" value="1"/>
</dbReference>
<proteinExistence type="predicted"/>
<dbReference type="Pfam" id="PF13408">
    <property type="entry name" value="Zn_ribbon_recom"/>
    <property type="match status" value="1"/>
</dbReference>
<dbReference type="Gene3D" id="3.40.50.1390">
    <property type="entry name" value="Resolvase, N-terminal catalytic domain"/>
    <property type="match status" value="1"/>
</dbReference>
<keyword evidence="2" id="KW-0238">DNA-binding</keyword>
<evidence type="ECO:0000256" key="6">
    <source>
        <dbReference type="SAM" id="Coils"/>
    </source>
</evidence>
<name>A0A178J645_9VIBR</name>
<evidence type="ECO:0000256" key="5">
    <source>
        <dbReference type="PROSITE-ProRule" id="PRU10137"/>
    </source>
</evidence>
<dbReference type="PROSITE" id="PS00397">
    <property type="entry name" value="RECOMBINASES_1"/>
    <property type="match status" value="1"/>
</dbReference>